<dbReference type="EMBL" id="JACHWQ010000001">
    <property type="protein sequence ID" value="MBB2975060.1"/>
    <property type="molecule type" value="Genomic_DNA"/>
</dbReference>
<feature type="transmembrane region" description="Helical" evidence="1">
    <location>
        <begin position="57"/>
        <end position="84"/>
    </location>
</feature>
<dbReference type="Proteomes" id="UP000529310">
    <property type="component" value="Unassembled WGS sequence"/>
</dbReference>
<accession>A0A7W4V1D6</accession>
<comment type="caution">
    <text evidence="2">The sequence shown here is derived from an EMBL/GenBank/DDBJ whole genome shotgun (WGS) entry which is preliminary data.</text>
</comment>
<dbReference type="AlphaFoldDB" id="A0A7W4V1D6"/>
<keyword evidence="3" id="KW-1185">Reference proteome</keyword>
<reference evidence="2 3" key="1">
    <citation type="submission" date="2020-08" db="EMBL/GenBank/DDBJ databases">
        <title>Sequencing the genomes of 1000 actinobacteria strains.</title>
        <authorList>
            <person name="Klenk H.-P."/>
        </authorList>
    </citation>
    <scope>NUCLEOTIDE SEQUENCE [LARGE SCALE GENOMIC DNA]</scope>
    <source>
        <strain evidence="2 3">DSM 27099</strain>
    </source>
</reference>
<proteinExistence type="predicted"/>
<evidence type="ECO:0000256" key="1">
    <source>
        <dbReference type="SAM" id="Phobius"/>
    </source>
</evidence>
<keyword evidence="1" id="KW-1133">Transmembrane helix</keyword>
<feature type="transmembrane region" description="Helical" evidence="1">
    <location>
        <begin position="12"/>
        <end position="33"/>
    </location>
</feature>
<gene>
    <name evidence="2" type="ORF">FHX49_000601</name>
</gene>
<name>A0A7W4V1D6_9MICO</name>
<evidence type="ECO:0000313" key="2">
    <source>
        <dbReference type="EMBL" id="MBB2975060.1"/>
    </source>
</evidence>
<protein>
    <submittedName>
        <fullName evidence="2">Putative membrane protein YqiK</fullName>
    </submittedName>
</protein>
<keyword evidence="1" id="KW-0472">Membrane</keyword>
<sequence length="89" mass="9496">MNSVSPDVVLPTIIVGPIVVVMGVLAIWLRSYFANSSARVFRIYFGKPSEGLEHPKAAGSVVVAGVFMITVGLYMIAAGVYYLFALGMV</sequence>
<dbReference type="RefSeq" id="WP_166769998.1">
    <property type="nucleotide sequence ID" value="NZ_CP049255.1"/>
</dbReference>
<organism evidence="2 3">
    <name type="scientific">Microbacterium endophyticum</name>
    <dbReference type="NCBI Taxonomy" id="1526412"/>
    <lineage>
        <taxon>Bacteria</taxon>
        <taxon>Bacillati</taxon>
        <taxon>Actinomycetota</taxon>
        <taxon>Actinomycetes</taxon>
        <taxon>Micrococcales</taxon>
        <taxon>Microbacteriaceae</taxon>
        <taxon>Microbacterium</taxon>
    </lineage>
</organism>
<evidence type="ECO:0000313" key="3">
    <source>
        <dbReference type="Proteomes" id="UP000529310"/>
    </source>
</evidence>
<keyword evidence="1" id="KW-0812">Transmembrane</keyword>